<sequence length="85" mass="10022">MKENIKSFILDIANIKEIIEYDFYETCGFTFVFKSEFLKVKNQINSATIAPIGIIYYENEEYYFAPLANDVNVDIIVKNYLKFKN</sequence>
<name>A0A1H7HZW3_9EURY</name>
<organism evidence="1 2">
    <name type="scientific">Methanobrevibacter gottschalkii</name>
    <dbReference type="NCBI Taxonomy" id="190974"/>
    <lineage>
        <taxon>Archaea</taxon>
        <taxon>Methanobacteriati</taxon>
        <taxon>Methanobacteriota</taxon>
        <taxon>Methanomada group</taxon>
        <taxon>Methanobacteria</taxon>
        <taxon>Methanobacteriales</taxon>
        <taxon>Methanobacteriaceae</taxon>
        <taxon>Methanobrevibacter</taxon>
    </lineage>
</organism>
<accession>A0A1H7HZW3</accession>
<protein>
    <submittedName>
        <fullName evidence="1">Uncharacterized protein</fullName>
    </submittedName>
</protein>
<dbReference type="Proteomes" id="UP000199506">
    <property type="component" value="Unassembled WGS sequence"/>
</dbReference>
<reference evidence="1 2" key="1">
    <citation type="submission" date="2016-10" db="EMBL/GenBank/DDBJ databases">
        <authorList>
            <person name="de Groot N.N."/>
        </authorList>
    </citation>
    <scope>NUCLEOTIDE SEQUENCE [LARGE SCALE GENOMIC DNA]</scope>
    <source>
        <strain evidence="1 2">DSM 11978</strain>
    </source>
</reference>
<gene>
    <name evidence="1" type="ORF">SAMN05216439_1096</name>
</gene>
<evidence type="ECO:0000313" key="2">
    <source>
        <dbReference type="Proteomes" id="UP000199506"/>
    </source>
</evidence>
<proteinExistence type="predicted"/>
<dbReference type="STRING" id="190974.SAMN05216439_1096"/>
<dbReference type="EMBL" id="FOAK01000003">
    <property type="protein sequence ID" value="SEK55157.1"/>
    <property type="molecule type" value="Genomic_DNA"/>
</dbReference>
<dbReference type="OrthoDB" id="78357at2157"/>
<evidence type="ECO:0000313" key="1">
    <source>
        <dbReference type="EMBL" id="SEK55157.1"/>
    </source>
</evidence>
<dbReference type="AlphaFoldDB" id="A0A1H7HZW3"/>
<dbReference type="RefSeq" id="WP_069574143.1">
    <property type="nucleotide sequence ID" value="NZ_FOAK01000003.1"/>
</dbReference>